<feature type="region of interest" description="Disordered" evidence="1">
    <location>
        <begin position="62"/>
        <end position="158"/>
    </location>
</feature>
<name>A0AAN9FRR3_CLITE</name>
<dbReference type="EMBL" id="JAYKXN010000006">
    <property type="protein sequence ID" value="KAK7279916.1"/>
    <property type="molecule type" value="Genomic_DNA"/>
</dbReference>
<evidence type="ECO:0000313" key="3">
    <source>
        <dbReference type="Proteomes" id="UP001359559"/>
    </source>
</evidence>
<dbReference type="Proteomes" id="UP001359559">
    <property type="component" value="Unassembled WGS sequence"/>
</dbReference>
<dbReference type="PANTHER" id="PTHR35125">
    <property type="entry name" value="NEURON NAVIGATOR 1-LIKE-RELATED"/>
    <property type="match status" value="1"/>
</dbReference>
<comment type="caution">
    <text evidence="2">The sequence shown here is derived from an EMBL/GenBank/DDBJ whole genome shotgun (WGS) entry which is preliminary data.</text>
</comment>
<sequence length="292" mass="31933">MKSLDGGSWWPENGGVRRSMVAAAVDKKLLVEILNEDLHLMAAQTGRLLLDQNLNVHINGAGNVSGKTDLTAGQRKGRAVGRKPLGDLSNAGKPINQVDGKKALDGSLKLKKPSVDLKSKNLESNKRTSSKASEKSHTGGRKALSDISNSGKPLVPEIKNKSTLKPSLWVEESLPPSAIAEERILHNHKKCIKSQFEAVDAHHFFKTVGLEDDSDDYMTIASELPAIRKLKSKSAYLELEEVPERFLEVKTVSAQHGSPAHCRTPSLPSYCAEWNDFAVNFKLIDTPKLSKN</sequence>
<evidence type="ECO:0000313" key="2">
    <source>
        <dbReference type="EMBL" id="KAK7279916.1"/>
    </source>
</evidence>
<dbReference type="PANTHER" id="PTHR35125:SF2">
    <property type="entry name" value="PROTEIN PATRONUS 2-LIKE"/>
    <property type="match status" value="1"/>
</dbReference>
<reference evidence="2 3" key="1">
    <citation type="submission" date="2024-01" db="EMBL/GenBank/DDBJ databases">
        <title>The genomes of 5 underutilized Papilionoideae crops provide insights into root nodulation and disease resistance.</title>
        <authorList>
            <person name="Yuan L."/>
        </authorList>
    </citation>
    <scope>NUCLEOTIDE SEQUENCE [LARGE SCALE GENOMIC DNA]</scope>
    <source>
        <strain evidence="2">LY-2023</strain>
        <tissue evidence="2">Leaf</tissue>
    </source>
</reference>
<protein>
    <submittedName>
        <fullName evidence="2">Uncharacterized protein</fullName>
    </submittedName>
</protein>
<keyword evidence="3" id="KW-1185">Reference proteome</keyword>
<accession>A0AAN9FRR3</accession>
<dbReference type="InterPro" id="IPR039326">
    <property type="entry name" value="Patronus"/>
</dbReference>
<organism evidence="2 3">
    <name type="scientific">Clitoria ternatea</name>
    <name type="common">Butterfly pea</name>
    <dbReference type="NCBI Taxonomy" id="43366"/>
    <lineage>
        <taxon>Eukaryota</taxon>
        <taxon>Viridiplantae</taxon>
        <taxon>Streptophyta</taxon>
        <taxon>Embryophyta</taxon>
        <taxon>Tracheophyta</taxon>
        <taxon>Spermatophyta</taxon>
        <taxon>Magnoliopsida</taxon>
        <taxon>eudicotyledons</taxon>
        <taxon>Gunneridae</taxon>
        <taxon>Pentapetalae</taxon>
        <taxon>rosids</taxon>
        <taxon>fabids</taxon>
        <taxon>Fabales</taxon>
        <taxon>Fabaceae</taxon>
        <taxon>Papilionoideae</taxon>
        <taxon>50 kb inversion clade</taxon>
        <taxon>NPAAA clade</taxon>
        <taxon>indigoferoid/millettioid clade</taxon>
        <taxon>Phaseoleae</taxon>
        <taxon>Clitoria</taxon>
    </lineage>
</organism>
<feature type="compositionally biased region" description="Basic and acidic residues" evidence="1">
    <location>
        <begin position="113"/>
        <end position="137"/>
    </location>
</feature>
<proteinExistence type="predicted"/>
<dbReference type="AlphaFoldDB" id="A0AAN9FRR3"/>
<gene>
    <name evidence="2" type="ORF">RJT34_24977</name>
</gene>
<evidence type="ECO:0000256" key="1">
    <source>
        <dbReference type="SAM" id="MobiDB-lite"/>
    </source>
</evidence>
<dbReference type="GO" id="GO:0007346">
    <property type="term" value="P:regulation of mitotic cell cycle"/>
    <property type="evidence" value="ECO:0007669"/>
    <property type="project" value="InterPro"/>
</dbReference>